<feature type="transmembrane region" description="Helical" evidence="1">
    <location>
        <begin position="198"/>
        <end position="216"/>
    </location>
</feature>
<evidence type="ECO:0000313" key="2">
    <source>
        <dbReference type="EMBL" id="ACV66015.1"/>
    </source>
</evidence>
<name>J7EH02_HCMV</name>
<evidence type="ECO:0000256" key="1">
    <source>
        <dbReference type="SAM" id="Phobius"/>
    </source>
</evidence>
<sequence>MMSKKCLRLFPWMTILFCIPKAQHWNYMTIPCVLKIGRGGQNMSLPPLNNSLYGNDIFQWYTDRPTVTNTLCLYQNNEYYTQSNEDISNIKWQCTKNHTLILINLNATYSRNYYFQSLKTLGQGIPRPSSLCYNVSVHLTHQTHCHTTTLSLYPPTPVHNSLTISPSLASTNFTHVAVHHAAGNVEAQHNTATPHTTWIIPLVIIITIIILICFKFPQKAWNKFTQYRYDSMLAAA</sequence>
<protein>
    <submittedName>
        <fullName evidence="2">Membrane glycoprotein UL9</fullName>
    </submittedName>
</protein>
<proteinExistence type="predicted"/>
<keyword evidence="1" id="KW-0472">Membrane</keyword>
<organismHost>
    <name type="scientific">Homo sapiens</name>
    <name type="common">Human</name>
    <dbReference type="NCBI Taxonomy" id="9606"/>
</organismHost>
<reference evidence="2" key="1">
    <citation type="submission" date="2009-08" db="EMBL/GenBank/DDBJ databases">
        <title>Human cytomegalovirus RL11 gene family: variation, recombination and transcription.</title>
        <authorList>
            <person name="Davison A.J."/>
        </authorList>
    </citation>
    <scope>NUCLEOTIDE SEQUENCE</scope>
    <source>
        <strain evidence="2">HAN34</strain>
    </source>
</reference>
<organism evidence="2">
    <name type="scientific">Human cytomegalovirus</name>
    <name type="common">HHV-5</name>
    <name type="synonym">Human herpesvirus 5</name>
    <dbReference type="NCBI Taxonomy" id="10359"/>
    <lineage>
        <taxon>Viruses</taxon>
        <taxon>Duplodnaviria</taxon>
        <taxon>Heunggongvirae</taxon>
        <taxon>Peploviricota</taxon>
        <taxon>Herviviricetes</taxon>
        <taxon>Herpesvirales</taxon>
        <taxon>Orthoherpesviridae</taxon>
        <taxon>Betaherpesvirinae</taxon>
        <taxon>Cytomegalovirus</taxon>
        <taxon>Cytomegalovirus humanbeta5</taxon>
    </lineage>
</organism>
<keyword evidence="1" id="KW-0812">Transmembrane</keyword>
<keyword evidence="1" id="KW-1133">Transmembrane helix</keyword>
<gene>
    <name evidence="2" type="primary">UL9</name>
</gene>
<accession>J7EH02</accession>
<dbReference type="EMBL" id="GQ465276">
    <property type="protein sequence ID" value="ACV66015.1"/>
    <property type="molecule type" value="Genomic_DNA"/>
</dbReference>